<proteinExistence type="predicted"/>
<protein>
    <submittedName>
        <fullName evidence="1">Uncharacterized protein</fullName>
    </submittedName>
</protein>
<dbReference type="Proteomes" id="UP001196413">
    <property type="component" value="Unassembled WGS sequence"/>
</dbReference>
<evidence type="ECO:0000313" key="1">
    <source>
        <dbReference type="EMBL" id="KAJ1345548.1"/>
    </source>
</evidence>
<sequence>KHEDIHCQRVQQLTYYRGLHRKQRSFCPGPLVLQPARVLFRHLHNVLQCKQWSMFSKSKVEEHSCLIL</sequence>
<comment type="caution">
    <text evidence="1">The sequence shown here is derived from an EMBL/GenBank/DDBJ whole genome shotgun (WGS) entry which is preliminary data.</text>
</comment>
<accession>A0AAD5LUX6</accession>
<organism evidence="1 2">
    <name type="scientific">Parelaphostrongylus tenuis</name>
    <name type="common">Meningeal worm</name>
    <dbReference type="NCBI Taxonomy" id="148309"/>
    <lineage>
        <taxon>Eukaryota</taxon>
        <taxon>Metazoa</taxon>
        <taxon>Ecdysozoa</taxon>
        <taxon>Nematoda</taxon>
        <taxon>Chromadorea</taxon>
        <taxon>Rhabditida</taxon>
        <taxon>Rhabditina</taxon>
        <taxon>Rhabditomorpha</taxon>
        <taxon>Strongyloidea</taxon>
        <taxon>Metastrongylidae</taxon>
        <taxon>Parelaphostrongylus</taxon>
    </lineage>
</organism>
<keyword evidence="2" id="KW-1185">Reference proteome</keyword>
<gene>
    <name evidence="1" type="ORF">KIN20_000108</name>
</gene>
<evidence type="ECO:0000313" key="2">
    <source>
        <dbReference type="Proteomes" id="UP001196413"/>
    </source>
</evidence>
<dbReference type="AlphaFoldDB" id="A0AAD5LUX6"/>
<reference evidence="1" key="1">
    <citation type="submission" date="2021-06" db="EMBL/GenBank/DDBJ databases">
        <title>Parelaphostrongylus tenuis whole genome reference sequence.</title>
        <authorList>
            <person name="Garwood T.J."/>
            <person name="Larsen P.A."/>
            <person name="Fountain-Jones N.M."/>
            <person name="Garbe J.R."/>
            <person name="Macchietto M.G."/>
            <person name="Kania S.A."/>
            <person name="Gerhold R.W."/>
            <person name="Richards J.E."/>
            <person name="Wolf T.M."/>
        </authorList>
    </citation>
    <scope>NUCLEOTIDE SEQUENCE</scope>
    <source>
        <strain evidence="1">MNPRO001-30</strain>
        <tissue evidence="1">Meninges</tissue>
    </source>
</reference>
<dbReference type="EMBL" id="JAHQIW010000015">
    <property type="protein sequence ID" value="KAJ1345548.1"/>
    <property type="molecule type" value="Genomic_DNA"/>
</dbReference>
<name>A0AAD5LUX6_PARTN</name>
<feature type="non-terminal residue" evidence="1">
    <location>
        <position position="68"/>
    </location>
</feature>